<evidence type="ECO:0000313" key="3">
    <source>
        <dbReference type="Proteomes" id="UP000184420"/>
    </source>
</evidence>
<protein>
    <recommendedName>
        <fullName evidence="4">DUF3108 domain-containing protein</fullName>
    </recommendedName>
</protein>
<reference evidence="2 3" key="1">
    <citation type="submission" date="2016-11" db="EMBL/GenBank/DDBJ databases">
        <authorList>
            <person name="Jaros S."/>
            <person name="Januszkiewicz K."/>
            <person name="Wedrychowicz H."/>
        </authorList>
    </citation>
    <scope>NUCLEOTIDE SEQUENCE [LARGE SCALE GENOMIC DNA]</scope>
    <source>
        <strain evidence="2 3">DSM 27406</strain>
    </source>
</reference>
<name>A0A1M7KII4_9BACT</name>
<evidence type="ECO:0000256" key="1">
    <source>
        <dbReference type="SAM" id="SignalP"/>
    </source>
</evidence>
<dbReference type="Proteomes" id="UP000184420">
    <property type="component" value="Unassembled WGS sequence"/>
</dbReference>
<dbReference type="STRING" id="1419482.SAMN05444266_109350"/>
<sequence>MRMPFRPVLLLLLPLASFAQKTVVPGSPDINTSRLQTGKSKFTIYYFKDNKWDVKGTYTNDLTIAGNELKFAVEYIDDKNKWYRSRLSIADAKTFSPVSYTTKGLKNSLELKFGNPITGKYQYVNGDKDKPVSIKTSEKFVDFNVAEIMLTTLPLTTGYKATMPQFYLGNSPDSVVSNYTIKDVKSFIYQSPKTGKHESWLLSLLEE</sequence>
<keyword evidence="3" id="KW-1185">Reference proteome</keyword>
<feature type="signal peptide" evidence="1">
    <location>
        <begin position="1"/>
        <end position="19"/>
    </location>
</feature>
<gene>
    <name evidence="2" type="ORF">SAMN05444266_109350</name>
</gene>
<evidence type="ECO:0000313" key="2">
    <source>
        <dbReference type="EMBL" id="SHM65204.1"/>
    </source>
</evidence>
<feature type="chain" id="PRO_5012161319" description="DUF3108 domain-containing protein" evidence="1">
    <location>
        <begin position="20"/>
        <end position="207"/>
    </location>
</feature>
<evidence type="ECO:0008006" key="4">
    <source>
        <dbReference type="Google" id="ProtNLM"/>
    </source>
</evidence>
<proteinExistence type="predicted"/>
<keyword evidence="1" id="KW-0732">Signal</keyword>
<dbReference type="EMBL" id="FRBL01000009">
    <property type="protein sequence ID" value="SHM65204.1"/>
    <property type="molecule type" value="Genomic_DNA"/>
</dbReference>
<accession>A0A1M7KII4</accession>
<dbReference type="AlphaFoldDB" id="A0A1M7KII4"/>
<dbReference type="Pfam" id="PF11306">
    <property type="entry name" value="DUF3108"/>
    <property type="match status" value="1"/>
</dbReference>
<organism evidence="2 3">
    <name type="scientific">Chitinophaga jiangningensis</name>
    <dbReference type="NCBI Taxonomy" id="1419482"/>
    <lineage>
        <taxon>Bacteria</taxon>
        <taxon>Pseudomonadati</taxon>
        <taxon>Bacteroidota</taxon>
        <taxon>Chitinophagia</taxon>
        <taxon>Chitinophagales</taxon>
        <taxon>Chitinophagaceae</taxon>
        <taxon>Chitinophaga</taxon>
    </lineage>
</organism>
<dbReference type="InterPro" id="IPR021457">
    <property type="entry name" value="DUF3108"/>
</dbReference>